<reference evidence="10" key="3">
    <citation type="journal article" date="2013" name="Nucleic Acids Res.">
        <title>The genome of Anopheles darlingi, the main neotropical malaria vector.</title>
        <authorList>
            <person name="Marinotti O."/>
            <person name="Cerqueira G.C."/>
            <person name="de Almeida L.G."/>
            <person name="Ferro M.I."/>
            <person name="Loreto E.L."/>
            <person name="Zaha A."/>
            <person name="Teixeira S.M."/>
            <person name="Wespiser A.R."/>
            <person name="Almeida E Silva A."/>
            <person name="Schlindwein A.D."/>
            <person name="Pacheco A.C."/>
            <person name="Silva A.L."/>
            <person name="Graveley B.R."/>
            <person name="Walenz B.P."/>
            <person name="Lima Bde A."/>
            <person name="Ribeiro C.A."/>
            <person name="Nunes-Silva C.G."/>
            <person name="de Carvalho C.R."/>
            <person name="Soares C.M."/>
            <person name="de Menezes C.B."/>
            <person name="Matiolli C."/>
            <person name="Caffrey D."/>
            <person name="Araujo D.A."/>
            <person name="de Oliveira D.M."/>
            <person name="Golenbock D."/>
            <person name="Grisard E.C."/>
            <person name="Fantinatti-Garboggini F."/>
            <person name="de Carvalho F.M."/>
            <person name="Barcellos F.G."/>
            <person name="Prosdocimi F."/>
            <person name="May G."/>
            <person name="Azevedo Junior G.M."/>
            <person name="Guimaraes G.M."/>
            <person name="Goldman G.H."/>
            <person name="Padilha I.Q."/>
            <person name="Batista Jda S."/>
            <person name="Ferro J.A."/>
            <person name="Ribeiro J.M."/>
            <person name="Fietto J.L."/>
            <person name="Dabbas K.M."/>
            <person name="Cerdeira L."/>
            <person name="Agnez-Lima L.F."/>
            <person name="Brocchi M."/>
            <person name="de Carvalho M.O."/>
            <person name="Teixeira Mde M."/>
            <person name="Diniz Maia Mde M."/>
            <person name="Goldman M.H."/>
            <person name="Cruz Schneider M.P."/>
            <person name="Felipe M.S."/>
            <person name="Hungria M."/>
            <person name="Nicolas M.F."/>
            <person name="Pereira M."/>
            <person name="Montes M.A."/>
            <person name="Cantao M.E."/>
            <person name="Vincentz M."/>
            <person name="Rafael M.S."/>
            <person name="Silverman N."/>
            <person name="Stoco P.H."/>
            <person name="Souza R.C."/>
            <person name="Vicentini R."/>
            <person name="Gazzinelli R.T."/>
            <person name="Neves Rde O."/>
            <person name="Silva R."/>
            <person name="Astolfi-Filho S."/>
            <person name="Maciel T.E."/>
            <person name="Urmenyi T.P."/>
            <person name="Tadei W.P."/>
            <person name="Camargo E.P."/>
            <person name="de Vasconcelos A.T."/>
        </authorList>
    </citation>
    <scope>NUCLEOTIDE SEQUENCE</scope>
</reference>
<proteinExistence type="predicted"/>
<dbReference type="EnsemblMetazoa" id="ADAC010538-RA">
    <property type="protein sequence ID" value="ADAC010538-PA"/>
    <property type="gene ID" value="ADAC010538"/>
</dbReference>
<dbReference type="FunCoup" id="W5J163">
    <property type="interactions" value="1"/>
</dbReference>
<feature type="transmembrane region" description="Helical" evidence="8">
    <location>
        <begin position="362"/>
        <end position="378"/>
    </location>
</feature>
<dbReference type="Gene3D" id="1.10.287.70">
    <property type="match status" value="1"/>
</dbReference>
<comment type="subcellular location">
    <subcellularLocation>
        <location evidence="1">Cell membrane</location>
        <topology evidence="1">Multi-pass membrane protein</topology>
    </subcellularLocation>
</comment>
<dbReference type="Pfam" id="PF24576">
    <property type="entry name" value="IR75A_N"/>
    <property type="match status" value="1"/>
</dbReference>
<reference evidence="11" key="4">
    <citation type="submission" date="2015-06" db="UniProtKB">
        <authorList>
            <consortium name="EnsemblMetazoa"/>
        </authorList>
    </citation>
    <scope>IDENTIFICATION</scope>
</reference>
<evidence type="ECO:0000256" key="6">
    <source>
        <dbReference type="ARBA" id="ARBA00023170"/>
    </source>
</evidence>
<evidence type="ECO:0000256" key="8">
    <source>
        <dbReference type="SAM" id="Phobius"/>
    </source>
</evidence>
<dbReference type="VEuPathDB" id="VectorBase:ADAC010538"/>
<evidence type="ECO:0000259" key="9">
    <source>
        <dbReference type="Pfam" id="PF24576"/>
    </source>
</evidence>
<evidence type="ECO:0000256" key="4">
    <source>
        <dbReference type="ARBA" id="ARBA00022989"/>
    </source>
</evidence>
<evidence type="ECO:0000313" key="10">
    <source>
        <dbReference type="EMBL" id="ETN57882.1"/>
    </source>
</evidence>
<organism evidence="10">
    <name type="scientific">Anopheles darlingi</name>
    <name type="common">Mosquito</name>
    <dbReference type="NCBI Taxonomy" id="43151"/>
    <lineage>
        <taxon>Eukaryota</taxon>
        <taxon>Metazoa</taxon>
        <taxon>Ecdysozoa</taxon>
        <taxon>Arthropoda</taxon>
        <taxon>Hexapoda</taxon>
        <taxon>Insecta</taxon>
        <taxon>Pterygota</taxon>
        <taxon>Neoptera</taxon>
        <taxon>Endopterygota</taxon>
        <taxon>Diptera</taxon>
        <taxon>Nematocera</taxon>
        <taxon>Culicoidea</taxon>
        <taxon>Culicidae</taxon>
        <taxon>Anophelinae</taxon>
        <taxon>Anopheles</taxon>
    </lineage>
</organism>
<dbReference type="GO" id="GO:0005886">
    <property type="term" value="C:plasma membrane"/>
    <property type="evidence" value="ECO:0007669"/>
    <property type="project" value="UniProtKB-SubCell"/>
</dbReference>
<accession>W5J163</accession>
<name>W5J163_ANODA</name>
<feature type="transmembrane region" description="Helical" evidence="8">
    <location>
        <begin position="294"/>
        <end position="317"/>
    </location>
</feature>
<dbReference type="Proteomes" id="UP000000673">
    <property type="component" value="Unassembled WGS sequence"/>
</dbReference>
<sequence length="617" mass="69748">MFRHAADRGTLIQFVDIGSGYPGQRQPNVTTILTPRQPPTRLCCVLDYECPAASAVLEEVSRYRFMNNTYSWLLLPRDLSRSSPLTVQRMLWNVSGIQLNSDLITIEWRNQESREINLFDIHSKGRHLCKDIYRTLYGWWRPGQAIEPIAGYSSYRVRQDFNFLQLRGVTVIDRRNVTYDRVDRLLSEPGLTEGITAFVKYHYALLVVLRDFHNFTIKFRPTRGWAGRLRRSGYRLGLLGVVQRHETDVAATGIIMRLSRQPELDSIHYSWAFETGFVYKITPDIGSQSEGNGFVAPFSLSVWLTFVMSLGLAMLVLKYLPRASAHLGLGPPPPPETYLLDVVSCVAQQGVAQVSRFVSSRVAILVLLVGNLVLYNYYTSTVISGLLSVQMIGPETIPQVIDSSLKVSLTDTGYHRIMLREQTLPYSTELYERKARPARSPATELPLFTDVDHAVPFLRRGGHALHCELTEVYPALANQFTANEICELRTVEGLFGYDIRVMAFVLPKHSMYSELFKTTLMRAQETGIVKRIYRIHKTTKPICQGSATVYSVELSEVSLAFIILGVGIALSGLIYLAEKRDSIRAESIEGRRSLLVMKMTSWCDYHPSSPPPSPLHA</sequence>
<evidence type="ECO:0000256" key="5">
    <source>
        <dbReference type="ARBA" id="ARBA00023136"/>
    </source>
</evidence>
<reference evidence="10" key="2">
    <citation type="submission" date="2010-05" db="EMBL/GenBank/DDBJ databases">
        <authorList>
            <person name="Almeida L.G."/>
            <person name="Nicolas M.F."/>
            <person name="Souza R.C."/>
            <person name="Vasconcelos A.T.R."/>
        </authorList>
    </citation>
    <scope>NUCLEOTIDE SEQUENCE</scope>
</reference>
<keyword evidence="7" id="KW-0325">Glycoprotein</keyword>
<dbReference type="VEuPathDB" id="VectorBase:ADAR2_005735"/>
<protein>
    <recommendedName>
        <fullName evidence="9">Ionotropic receptor 75a N-terminal domain-containing protein</fullName>
    </recommendedName>
</protein>
<evidence type="ECO:0000313" key="11">
    <source>
        <dbReference type="EnsemblMetazoa" id="ADAC010538-PA"/>
    </source>
</evidence>
<dbReference type="STRING" id="43151.W5J163"/>
<dbReference type="PANTHER" id="PTHR42643">
    <property type="entry name" value="IONOTROPIC RECEPTOR 20A-RELATED"/>
    <property type="match status" value="1"/>
</dbReference>
<feature type="domain" description="Ionotropic receptor 75a N-terminal" evidence="9">
    <location>
        <begin position="24"/>
        <end position="171"/>
    </location>
</feature>
<evidence type="ECO:0000256" key="3">
    <source>
        <dbReference type="ARBA" id="ARBA00022692"/>
    </source>
</evidence>
<dbReference type="HOGENOM" id="CLU_015993_2_0_1"/>
<evidence type="ECO:0000256" key="7">
    <source>
        <dbReference type="ARBA" id="ARBA00023180"/>
    </source>
</evidence>
<dbReference type="InterPro" id="IPR052192">
    <property type="entry name" value="Insect_Ionotropic_Sensory_Rcpt"/>
</dbReference>
<keyword evidence="4 8" id="KW-1133">Transmembrane helix</keyword>
<evidence type="ECO:0000256" key="1">
    <source>
        <dbReference type="ARBA" id="ARBA00004651"/>
    </source>
</evidence>
<evidence type="ECO:0000256" key="2">
    <source>
        <dbReference type="ARBA" id="ARBA00022475"/>
    </source>
</evidence>
<feature type="transmembrane region" description="Helical" evidence="8">
    <location>
        <begin position="557"/>
        <end position="577"/>
    </location>
</feature>
<evidence type="ECO:0000313" key="12">
    <source>
        <dbReference type="Proteomes" id="UP000000673"/>
    </source>
</evidence>
<reference evidence="10 12" key="1">
    <citation type="journal article" date="2010" name="BMC Genomics">
        <title>Combination of measures distinguishes pre-miRNAs from other stem-loops in the genome of the newly sequenced Anopheles darlingi.</title>
        <authorList>
            <person name="Mendes N.D."/>
            <person name="Freitas A.T."/>
            <person name="Vasconcelos A.T."/>
            <person name="Sagot M.F."/>
        </authorList>
    </citation>
    <scope>NUCLEOTIDE SEQUENCE</scope>
</reference>
<dbReference type="OMA" id="MNWILHK"/>
<keyword evidence="12" id="KW-1185">Reference proteome</keyword>
<dbReference type="SUPFAM" id="SSF53850">
    <property type="entry name" value="Periplasmic binding protein-like II"/>
    <property type="match status" value="1"/>
</dbReference>
<dbReference type="InterPro" id="IPR057074">
    <property type="entry name" value="IR75A_N"/>
</dbReference>
<dbReference type="PANTHER" id="PTHR42643:SF37">
    <property type="entry name" value="IONOTROPIC RECEPTOR 11A-RELATED"/>
    <property type="match status" value="1"/>
</dbReference>
<dbReference type="EMBL" id="ADMH02002194">
    <property type="protein sequence ID" value="ETN57882.1"/>
    <property type="molecule type" value="Genomic_DNA"/>
</dbReference>
<keyword evidence="5 8" id="KW-0472">Membrane</keyword>
<keyword evidence="3 8" id="KW-0812">Transmembrane</keyword>
<gene>
    <name evidence="10" type="ORF">AND_010538</name>
</gene>
<keyword evidence="6" id="KW-0675">Receptor</keyword>
<dbReference type="AlphaFoldDB" id="W5J163"/>
<keyword evidence="2" id="KW-1003">Cell membrane</keyword>
<dbReference type="eggNOG" id="KOG1052">
    <property type="taxonomic scope" value="Eukaryota"/>
</dbReference>